<dbReference type="HAMAP" id="MF_00493">
    <property type="entry name" value="Transaldolase_2"/>
    <property type="match status" value="1"/>
</dbReference>
<dbReference type="CDD" id="cd00955">
    <property type="entry name" value="Transaldolase_like"/>
    <property type="match status" value="1"/>
</dbReference>
<dbReference type="NCBIfam" id="TIGR00876">
    <property type="entry name" value="tal_mycobact"/>
    <property type="match status" value="1"/>
</dbReference>
<evidence type="ECO:0000256" key="9">
    <source>
        <dbReference type="ARBA" id="ARBA00048810"/>
    </source>
</evidence>
<comment type="caution">
    <text evidence="10">The sequence shown here is derived from an EMBL/GenBank/DDBJ whole genome shotgun (WGS) entry which is preliminary data.</text>
</comment>
<accession>A0A1J5Q8A3</accession>
<dbReference type="SUPFAM" id="SSF51569">
    <property type="entry name" value="Aldolase"/>
    <property type="match status" value="1"/>
</dbReference>
<evidence type="ECO:0000256" key="2">
    <source>
        <dbReference type="ARBA" id="ARBA00004496"/>
    </source>
</evidence>
<gene>
    <name evidence="10" type="primary">tal_13</name>
    <name evidence="10" type="ORF">GALL_383850</name>
</gene>
<dbReference type="Gene3D" id="3.20.20.70">
    <property type="entry name" value="Aldolase class I"/>
    <property type="match status" value="1"/>
</dbReference>
<dbReference type="NCBIfam" id="NF002881">
    <property type="entry name" value="PRK03343.1"/>
    <property type="match status" value="1"/>
</dbReference>
<dbReference type="InterPro" id="IPR004732">
    <property type="entry name" value="Transaldolase_2"/>
</dbReference>
<proteinExistence type="inferred from homology"/>
<evidence type="ECO:0000256" key="6">
    <source>
        <dbReference type="ARBA" id="ARBA00022679"/>
    </source>
</evidence>
<organism evidence="10">
    <name type="scientific">mine drainage metagenome</name>
    <dbReference type="NCBI Taxonomy" id="410659"/>
    <lineage>
        <taxon>unclassified sequences</taxon>
        <taxon>metagenomes</taxon>
        <taxon>ecological metagenomes</taxon>
    </lineage>
</organism>
<dbReference type="InterPro" id="IPR001585">
    <property type="entry name" value="TAL/FSA"/>
</dbReference>
<dbReference type="GO" id="GO:0005975">
    <property type="term" value="P:carbohydrate metabolic process"/>
    <property type="evidence" value="ECO:0007669"/>
    <property type="project" value="InterPro"/>
</dbReference>
<evidence type="ECO:0000256" key="1">
    <source>
        <dbReference type="ARBA" id="ARBA00003518"/>
    </source>
</evidence>
<dbReference type="AlphaFoldDB" id="A0A1J5Q8A3"/>
<protein>
    <submittedName>
        <fullName evidence="10">Transaldolase</fullName>
        <ecNumber evidence="10">2.2.1.2</ecNumber>
    </submittedName>
</protein>
<dbReference type="EMBL" id="MLJW01001146">
    <property type="protein sequence ID" value="OIQ79870.1"/>
    <property type="molecule type" value="Genomic_DNA"/>
</dbReference>
<dbReference type="InterPro" id="IPR018225">
    <property type="entry name" value="Transaldolase_AS"/>
</dbReference>
<comment type="subcellular location">
    <subcellularLocation>
        <location evidence="2">Cytoplasm</location>
    </subcellularLocation>
</comment>
<evidence type="ECO:0000256" key="4">
    <source>
        <dbReference type="ARBA" id="ARBA00008426"/>
    </source>
</evidence>
<keyword evidence="7" id="KW-0570">Pentose shunt</keyword>
<comment type="catalytic activity">
    <reaction evidence="9">
        <text>D-sedoheptulose 7-phosphate + D-glyceraldehyde 3-phosphate = D-erythrose 4-phosphate + beta-D-fructose 6-phosphate</text>
        <dbReference type="Rhea" id="RHEA:17053"/>
        <dbReference type="ChEBI" id="CHEBI:16897"/>
        <dbReference type="ChEBI" id="CHEBI:57483"/>
        <dbReference type="ChEBI" id="CHEBI:57634"/>
        <dbReference type="ChEBI" id="CHEBI:59776"/>
        <dbReference type="EC" id="2.2.1.2"/>
    </reaction>
</comment>
<comment type="similarity">
    <text evidence="4">Belongs to the transaldolase family. Type 2 subfamily.</text>
</comment>
<comment type="function">
    <text evidence="1">Transaldolase is important for the balance of metabolites in the pentose-phosphate pathway.</text>
</comment>
<dbReference type="Pfam" id="PF00923">
    <property type="entry name" value="TAL_FSA"/>
    <property type="match status" value="1"/>
</dbReference>
<comment type="pathway">
    <text evidence="3">Carbohydrate degradation; pentose phosphate pathway.</text>
</comment>
<keyword evidence="8" id="KW-0704">Schiff base</keyword>
<keyword evidence="6 10" id="KW-0808">Transferase</keyword>
<dbReference type="PROSITE" id="PS00958">
    <property type="entry name" value="TRANSALDOLASE_2"/>
    <property type="match status" value="1"/>
</dbReference>
<dbReference type="PANTHER" id="PTHR10683">
    <property type="entry name" value="TRANSALDOLASE"/>
    <property type="match status" value="1"/>
</dbReference>
<dbReference type="GO" id="GO:0005737">
    <property type="term" value="C:cytoplasm"/>
    <property type="evidence" value="ECO:0007669"/>
    <property type="project" value="UniProtKB-SubCell"/>
</dbReference>
<evidence type="ECO:0000256" key="3">
    <source>
        <dbReference type="ARBA" id="ARBA00004959"/>
    </source>
</evidence>
<evidence type="ECO:0000313" key="10">
    <source>
        <dbReference type="EMBL" id="OIQ79870.1"/>
    </source>
</evidence>
<dbReference type="GO" id="GO:0006098">
    <property type="term" value="P:pentose-phosphate shunt"/>
    <property type="evidence" value="ECO:0007669"/>
    <property type="project" value="UniProtKB-UniPathway"/>
</dbReference>
<keyword evidence="5" id="KW-0963">Cytoplasm</keyword>
<dbReference type="GO" id="GO:0004801">
    <property type="term" value="F:transaldolase activity"/>
    <property type="evidence" value="ECO:0007669"/>
    <property type="project" value="UniProtKB-EC"/>
</dbReference>
<evidence type="ECO:0000256" key="5">
    <source>
        <dbReference type="ARBA" id="ARBA00022490"/>
    </source>
</evidence>
<dbReference type="UniPathway" id="UPA00115"/>
<reference evidence="10" key="1">
    <citation type="submission" date="2016-10" db="EMBL/GenBank/DDBJ databases">
        <title>Sequence of Gallionella enrichment culture.</title>
        <authorList>
            <person name="Poehlein A."/>
            <person name="Muehling M."/>
            <person name="Daniel R."/>
        </authorList>
    </citation>
    <scope>NUCLEOTIDE SEQUENCE</scope>
</reference>
<sequence length="368" mass="38980">MSALDAIATAGTSIWLDDLSRSRLIGPTTPHSLAYLVSNARVSGVTTNPSIFAAAIANSDLYAPAFAELKAAGATAEEAIKSVTTSDVKSACEILLGVFEASGGRDGRVSIEVDPRSAHKTAETIAEARELWKIVDRKNLFIKVPSTLEGLPAIRTLISEGISINATLIFSISRYEAVLEAYLAGLEDRAAAGLPLTGIESVASLFVSRVDTEIDKQLDLLGTVPAVAARGKAAIANARLAYESFERITSGPRWARLAALGATRQRPLWASTGVKDKSYDDTRYVVELVAPETVNTMPEATLLAVADHGVFRGDTITGSYDQARQDLAALADLGISYDQVVDFLEVDGVAKFAAAWVGLLELAATVLK</sequence>
<dbReference type="EC" id="2.2.1.2" evidence="10"/>
<dbReference type="PIRSF" id="PIRSF036915">
    <property type="entry name" value="Trnald_Bac_Plnt"/>
    <property type="match status" value="1"/>
</dbReference>
<dbReference type="InterPro" id="IPR013785">
    <property type="entry name" value="Aldolase_TIM"/>
</dbReference>
<evidence type="ECO:0000256" key="8">
    <source>
        <dbReference type="ARBA" id="ARBA00023270"/>
    </source>
</evidence>
<dbReference type="PANTHER" id="PTHR10683:SF31">
    <property type="entry name" value="TRANSALDOLASE"/>
    <property type="match status" value="1"/>
</dbReference>
<name>A0A1J5Q8A3_9ZZZZ</name>
<evidence type="ECO:0000256" key="7">
    <source>
        <dbReference type="ARBA" id="ARBA00023126"/>
    </source>
</evidence>
<dbReference type="PROSITE" id="PS01054">
    <property type="entry name" value="TRANSALDOLASE_1"/>
    <property type="match status" value="1"/>
</dbReference>